<dbReference type="PROSITE" id="PS50181">
    <property type="entry name" value="FBOX"/>
    <property type="match status" value="1"/>
</dbReference>
<feature type="domain" description="F-box" evidence="2">
    <location>
        <begin position="81"/>
        <end position="127"/>
    </location>
</feature>
<proteinExistence type="predicted"/>
<dbReference type="InterPro" id="IPR001810">
    <property type="entry name" value="F-box_dom"/>
</dbReference>
<evidence type="ECO:0000259" key="2">
    <source>
        <dbReference type="PROSITE" id="PS50181"/>
    </source>
</evidence>
<evidence type="ECO:0000256" key="1">
    <source>
        <dbReference type="SAM" id="MobiDB-lite"/>
    </source>
</evidence>
<reference evidence="3 4" key="1">
    <citation type="submission" date="2020-04" db="EMBL/GenBank/DDBJ databases">
        <title>Perkinsus olseni comparative genomics.</title>
        <authorList>
            <person name="Bogema D.R."/>
        </authorList>
    </citation>
    <scope>NUCLEOTIDE SEQUENCE [LARGE SCALE GENOMIC DNA]</scope>
    <source>
        <strain evidence="3">ATCC PRA-31</strain>
    </source>
</reference>
<dbReference type="EMBL" id="JABANN010000035">
    <property type="protein sequence ID" value="KAF4674165.1"/>
    <property type="molecule type" value="Genomic_DNA"/>
</dbReference>
<dbReference type="SUPFAM" id="SSF81383">
    <property type="entry name" value="F-box domain"/>
    <property type="match status" value="1"/>
</dbReference>
<sequence length="643" mass="73255">MLPGPASNLRFPQDSKHEVAAPTSPTSTCDSITAEGGPLDAMMLDSLSEPGTPKDEFNSEVSESDLFNDLLGLEESSSSSSLGLLDIHDDLLCNILSFLPAASIISSSKTCRYLRSCANRDELWYWVYHYRWPPRKDRYGRMSNLRYKPFVRCWKQELQLRAESEASGVDKAEVVHKSWGDLDAAVALGGRRDPRGALPASTSEPSAPSSLRSPFSASRAAQLDRERRIHREARDEWMLWRVVYRDTEDHPDPKDFPSHTCDNTRCTLWRSRRFRDAFVCDETGYVHECNGRTMEDSACDSAMWDRENQCWVCPISMRIFRYAAPRNAAVEQGIEPGSEDFGPIHQAGDDSRGIVDPRAGEGECGEVEGQGGDGGVAVGNKNCFLDWYYQGYEASMADERREAEAERRNFERMGEARFRGAAFRLVKDDGSPSSASKPEEKIVVRRRDCCLKQPRDGLTNLTNEAKELGIHSGFNLVEFLTAPPFHERFIELFPFIRSLLRDGRYSAQCDILATKWFSHVPTAEEEARRVSPAWVCSKLSDNADFCMSIYARMWQHTVWRRDLHRGRLTMAQCTYAMRLLYAMGVFLATDDLENASLTEATPRMMKEWFYWRWSGRMRTCEVLNQQRERRAAGIVRLSYVRSL</sequence>
<organism evidence="3 4">
    <name type="scientific">Perkinsus olseni</name>
    <name type="common">Perkinsus atlanticus</name>
    <dbReference type="NCBI Taxonomy" id="32597"/>
    <lineage>
        <taxon>Eukaryota</taxon>
        <taxon>Sar</taxon>
        <taxon>Alveolata</taxon>
        <taxon>Perkinsozoa</taxon>
        <taxon>Perkinsea</taxon>
        <taxon>Perkinsida</taxon>
        <taxon>Perkinsidae</taxon>
        <taxon>Perkinsus</taxon>
    </lineage>
</organism>
<feature type="region of interest" description="Disordered" evidence="1">
    <location>
        <begin position="193"/>
        <end position="219"/>
    </location>
</feature>
<feature type="compositionally biased region" description="Low complexity" evidence="1">
    <location>
        <begin position="197"/>
        <end position="214"/>
    </location>
</feature>
<accession>A0A7J6MRG4</accession>
<dbReference type="Proteomes" id="UP000572268">
    <property type="component" value="Unassembled WGS sequence"/>
</dbReference>
<protein>
    <recommendedName>
        <fullName evidence="2">F-box domain-containing protein</fullName>
    </recommendedName>
</protein>
<name>A0A7J6MRG4_PEROL</name>
<dbReference type="AlphaFoldDB" id="A0A7J6MRG4"/>
<dbReference type="Pfam" id="PF12937">
    <property type="entry name" value="F-box-like"/>
    <property type="match status" value="1"/>
</dbReference>
<comment type="caution">
    <text evidence="3">The sequence shown here is derived from an EMBL/GenBank/DDBJ whole genome shotgun (WGS) entry which is preliminary data.</text>
</comment>
<feature type="region of interest" description="Disordered" evidence="1">
    <location>
        <begin position="1"/>
        <end position="32"/>
    </location>
</feature>
<evidence type="ECO:0000313" key="3">
    <source>
        <dbReference type="EMBL" id="KAF4674165.1"/>
    </source>
</evidence>
<dbReference type="Gene3D" id="1.20.1280.50">
    <property type="match status" value="1"/>
</dbReference>
<evidence type="ECO:0000313" key="4">
    <source>
        <dbReference type="Proteomes" id="UP000572268"/>
    </source>
</evidence>
<dbReference type="InterPro" id="IPR036047">
    <property type="entry name" value="F-box-like_dom_sf"/>
</dbReference>
<gene>
    <name evidence="3" type="ORF">FOL46_005710</name>
</gene>